<evidence type="ECO:0000313" key="12">
    <source>
        <dbReference type="EMBL" id="CAJ0940930.1"/>
    </source>
</evidence>
<keyword evidence="2" id="KW-1003">Cell membrane</keyword>
<feature type="transmembrane region" description="Helical" evidence="10">
    <location>
        <begin position="55"/>
        <end position="80"/>
    </location>
</feature>
<evidence type="ECO:0000259" key="11">
    <source>
        <dbReference type="PROSITE" id="PS50262"/>
    </source>
</evidence>
<dbReference type="InterPro" id="IPR000276">
    <property type="entry name" value="GPCR_Rhodpsn"/>
</dbReference>
<evidence type="ECO:0000256" key="10">
    <source>
        <dbReference type="SAM" id="Phobius"/>
    </source>
</evidence>
<feature type="transmembrane region" description="Helical" evidence="10">
    <location>
        <begin position="132"/>
        <end position="150"/>
    </location>
</feature>
<evidence type="ECO:0000313" key="13">
    <source>
        <dbReference type="Proteomes" id="UP001176940"/>
    </source>
</evidence>
<name>A0ABN9LML1_9NEOB</name>
<dbReference type="EMBL" id="CAUEEQ010018527">
    <property type="protein sequence ID" value="CAJ0940930.1"/>
    <property type="molecule type" value="Genomic_DNA"/>
</dbReference>
<dbReference type="PANTHER" id="PTHR26452">
    <property type="entry name" value="OLFACTORY RECEPTOR"/>
    <property type="match status" value="1"/>
</dbReference>
<dbReference type="PRINTS" id="PR00237">
    <property type="entry name" value="GPCRRHODOPSN"/>
</dbReference>
<dbReference type="PROSITE" id="PS50262">
    <property type="entry name" value="G_PROTEIN_RECEP_F1_2"/>
    <property type="match status" value="1"/>
</dbReference>
<keyword evidence="4" id="KW-0716">Sensory transduction</keyword>
<organism evidence="12 13">
    <name type="scientific">Ranitomeya imitator</name>
    <name type="common">mimic poison frog</name>
    <dbReference type="NCBI Taxonomy" id="111125"/>
    <lineage>
        <taxon>Eukaryota</taxon>
        <taxon>Metazoa</taxon>
        <taxon>Chordata</taxon>
        <taxon>Craniata</taxon>
        <taxon>Vertebrata</taxon>
        <taxon>Euteleostomi</taxon>
        <taxon>Amphibia</taxon>
        <taxon>Batrachia</taxon>
        <taxon>Anura</taxon>
        <taxon>Neobatrachia</taxon>
        <taxon>Hyloidea</taxon>
        <taxon>Dendrobatidae</taxon>
        <taxon>Dendrobatinae</taxon>
        <taxon>Ranitomeya</taxon>
    </lineage>
</organism>
<evidence type="ECO:0000256" key="8">
    <source>
        <dbReference type="ARBA" id="ARBA00023170"/>
    </source>
</evidence>
<gene>
    <name evidence="12" type="ORF">RIMI_LOCUS9078009</name>
</gene>
<comment type="subcellular location">
    <subcellularLocation>
        <location evidence="1">Cell membrane</location>
        <topology evidence="1">Multi-pass membrane protein</topology>
    </subcellularLocation>
</comment>
<dbReference type="InterPro" id="IPR000725">
    <property type="entry name" value="Olfact_rcpt"/>
</dbReference>
<keyword evidence="3 10" id="KW-0812">Transmembrane</keyword>
<feature type="transmembrane region" description="Helical" evidence="10">
    <location>
        <begin position="233"/>
        <end position="258"/>
    </location>
</feature>
<feature type="transmembrane region" description="Helical" evidence="10">
    <location>
        <begin position="303"/>
        <end position="322"/>
    </location>
</feature>
<accession>A0ABN9LML1</accession>
<dbReference type="Proteomes" id="UP001176940">
    <property type="component" value="Unassembled WGS sequence"/>
</dbReference>
<comment type="caution">
    <text evidence="12">The sequence shown here is derived from an EMBL/GenBank/DDBJ whole genome shotgun (WGS) entry which is preliminary data.</text>
</comment>
<keyword evidence="7 10" id="KW-0472">Membrane</keyword>
<protein>
    <recommendedName>
        <fullName evidence="11">G-protein coupled receptors family 1 profile domain-containing protein</fullName>
    </recommendedName>
</protein>
<evidence type="ECO:0000256" key="3">
    <source>
        <dbReference type="ARBA" id="ARBA00022692"/>
    </source>
</evidence>
<keyword evidence="6" id="KW-0297">G-protein coupled receptor</keyword>
<feature type="transmembrane region" description="Helical" evidence="10">
    <location>
        <begin position="279"/>
        <end position="297"/>
    </location>
</feature>
<evidence type="ECO:0000256" key="6">
    <source>
        <dbReference type="ARBA" id="ARBA00023040"/>
    </source>
</evidence>
<keyword evidence="9" id="KW-0807">Transducer</keyword>
<dbReference type="InterPro" id="IPR017452">
    <property type="entry name" value="GPCR_Rhodpsn_7TM"/>
</dbReference>
<dbReference type="InterPro" id="IPR050516">
    <property type="entry name" value="Olfactory_GPCR"/>
</dbReference>
<keyword evidence="4" id="KW-0552">Olfaction</keyword>
<dbReference type="Pfam" id="PF13853">
    <property type="entry name" value="7tm_4"/>
    <property type="match status" value="1"/>
</dbReference>
<dbReference type="SUPFAM" id="SSF81321">
    <property type="entry name" value="Family A G protein-coupled receptor-like"/>
    <property type="match status" value="1"/>
</dbReference>
<feature type="domain" description="G-protein coupled receptors family 1 profile" evidence="11">
    <location>
        <begin position="71"/>
        <end position="320"/>
    </location>
</feature>
<evidence type="ECO:0000256" key="9">
    <source>
        <dbReference type="ARBA" id="ARBA00023224"/>
    </source>
</evidence>
<proteinExistence type="predicted"/>
<evidence type="ECO:0000256" key="5">
    <source>
        <dbReference type="ARBA" id="ARBA00022989"/>
    </source>
</evidence>
<dbReference type="Gene3D" id="1.20.1070.10">
    <property type="entry name" value="Rhodopsin 7-helix transmembrane proteins"/>
    <property type="match status" value="1"/>
</dbReference>
<evidence type="ECO:0000256" key="7">
    <source>
        <dbReference type="ARBA" id="ARBA00023136"/>
    </source>
</evidence>
<evidence type="ECO:0000256" key="1">
    <source>
        <dbReference type="ARBA" id="ARBA00004651"/>
    </source>
</evidence>
<sequence>MGDRRASEGSSHTAWTSSGLRYLGSEGHLQNVMVNFTSMGYFHIVPFSWTSENKLLISMFFTFLYLFGGFVNATTITVIYRDSHLHTPMYLLLCNLSIVDICYTTVIIPRLLEMLISGNNSMSFRQCFTQLYFFFWTGSTEDLLLFAMAYDRYVAICNPLRYQLVLSRNTCILMITSIWFAGCLNGFFLLLSFTGLSFCRSDTIRHFFCDSKALTKISCSGTSLFSIVMYIEFVLFGFCPFVCTVASYVKIINIILCIKSMDGRKKAFSTCTSHLTILLIYYVTVAVVIVMPASQYADLLEQVFTVLYATVAPMINPLIYSLRNKEVKKALLRLVGIK</sequence>
<feature type="transmembrane region" description="Helical" evidence="10">
    <location>
        <begin position="171"/>
        <end position="193"/>
    </location>
</feature>
<feature type="transmembrane region" description="Helical" evidence="10">
    <location>
        <begin position="92"/>
        <end position="112"/>
    </location>
</feature>
<keyword evidence="5 10" id="KW-1133">Transmembrane helix</keyword>
<keyword evidence="8" id="KW-0675">Receptor</keyword>
<dbReference type="PRINTS" id="PR00245">
    <property type="entry name" value="OLFACTORYR"/>
</dbReference>
<evidence type="ECO:0000256" key="2">
    <source>
        <dbReference type="ARBA" id="ARBA00022475"/>
    </source>
</evidence>
<reference evidence="12" key="1">
    <citation type="submission" date="2023-07" db="EMBL/GenBank/DDBJ databases">
        <authorList>
            <person name="Stuckert A."/>
        </authorList>
    </citation>
    <scope>NUCLEOTIDE SEQUENCE</scope>
</reference>
<evidence type="ECO:0000256" key="4">
    <source>
        <dbReference type="ARBA" id="ARBA00022725"/>
    </source>
</evidence>
<keyword evidence="13" id="KW-1185">Reference proteome</keyword>
<dbReference type="CDD" id="cd13954">
    <property type="entry name" value="7tmA_OR"/>
    <property type="match status" value="1"/>
</dbReference>